<protein>
    <recommendedName>
        <fullName evidence="2">DUF115 domain-containing protein</fullName>
    </recommendedName>
</protein>
<comment type="caution">
    <text evidence="1">The sequence shown here is derived from an EMBL/GenBank/DDBJ whole genome shotgun (WGS) entry which is preliminary data.</text>
</comment>
<accession>X0TQX1</accession>
<proteinExistence type="predicted"/>
<dbReference type="EMBL" id="BARS01010089">
    <property type="protein sequence ID" value="GAF89621.1"/>
    <property type="molecule type" value="Genomic_DNA"/>
</dbReference>
<gene>
    <name evidence="1" type="ORF">S01H1_18808</name>
</gene>
<evidence type="ECO:0008006" key="2">
    <source>
        <dbReference type="Google" id="ProtNLM"/>
    </source>
</evidence>
<sequence>MISEINKVFKPFKGIHSGETAILFATGPSLHSFIPMQEKTINFGVNKIIIKPDIELDYYFFGDNPYNYFDFIKAADIKKQRFCHILRDGKTLKNQITIEESRELGALSYEMTLGLPFQKDIAVHRLIDHSIVFACLQFMLYTEIQKIYLVGCDAGSVRSFTDQEFTPSPYHGLVEYWKEFKDFVAQEYSGTEIVSINPVNLGGLFRDVVQEKNSA</sequence>
<dbReference type="AlphaFoldDB" id="X0TQX1"/>
<name>X0TQX1_9ZZZZ</name>
<reference evidence="1" key="1">
    <citation type="journal article" date="2014" name="Front. Microbiol.">
        <title>High frequency of phylogenetically diverse reductive dehalogenase-homologous genes in deep subseafloor sedimentary metagenomes.</title>
        <authorList>
            <person name="Kawai M."/>
            <person name="Futagami T."/>
            <person name="Toyoda A."/>
            <person name="Takaki Y."/>
            <person name="Nishi S."/>
            <person name="Hori S."/>
            <person name="Arai W."/>
            <person name="Tsubouchi T."/>
            <person name="Morono Y."/>
            <person name="Uchiyama I."/>
            <person name="Ito T."/>
            <person name="Fujiyama A."/>
            <person name="Inagaki F."/>
            <person name="Takami H."/>
        </authorList>
    </citation>
    <scope>NUCLEOTIDE SEQUENCE</scope>
    <source>
        <strain evidence="1">Expedition CK06-06</strain>
    </source>
</reference>
<organism evidence="1">
    <name type="scientific">marine sediment metagenome</name>
    <dbReference type="NCBI Taxonomy" id="412755"/>
    <lineage>
        <taxon>unclassified sequences</taxon>
        <taxon>metagenomes</taxon>
        <taxon>ecological metagenomes</taxon>
    </lineage>
</organism>
<evidence type="ECO:0000313" key="1">
    <source>
        <dbReference type="EMBL" id="GAF89621.1"/>
    </source>
</evidence>